<sequence length="594" mass="68659">MSNTSLMSIDELFEDIKMALTNCYVSRNQEKKNKRIIYQLEQKIQNKTNQDNQDNQNYQKCIKMSEEIIEQQKKVISEQSNKLSEQAILLQEQKLQMDKYSDIMKVKSEKEAYRVMDKIRDIGTDFVAKIAICRSLLKYMKKDLNITGGIVGSFVRQMMELPFLMKDIYKITDDDMIGFGNPIDHDVDIVLVKEAHNKEIIRNKMIKMMNSINDELGKLKFGDYIVSEIVDVTITNVLQSDPIGKQHLLNVPHYQIRLDKSDTDIDNLDSNLVVVLGDTTDEDENNVTQRSIIIDIIGWYPEQDKNYYNPHLTKCNITSEMWPVVDFDVNSLMMEKNGFHIKSMLGKVNTIDLFDIFENIEKRRAKCLIDLQGLHEQMVRVPDATSKVICLKQLSFFIGNRMKILSNGYNKVIGNIPDYGIEEKEECRITHCSPPYLVYKLECGHDFSSVALMSFMQRNVSDNFNFMCHKCRKDFKLKFTESNKLNDTISLTANITEKQNNSLDDPLEEDNLSDTSDTSDTSNNDMPLFEDDELPPLEDIFYKPQKPGVEKEFQNKKILDEISKNKPVSTVGTDRSKLKPKHKQGTLLHDPSYS</sequence>
<evidence type="ECO:0000313" key="2">
    <source>
        <dbReference type="EMBL" id="AYV75614.1"/>
    </source>
</evidence>
<evidence type="ECO:0000256" key="1">
    <source>
        <dbReference type="SAM" id="MobiDB-lite"/>
    </source>
</evidence>
<gene>
    <name evidence="2" type="ORF">Terrestrivirus2_122</name>
</gene>
<feature type="compositionally biased region" description="Basic and acidic residues" evidence="1">
    <location>
        <begin position="548"/>
        <end position="564"/>
    </location>
</feature>
<proteinExistence type="predicted"/>
<feature type="compositionally biased region" description="Low complexity" evidence="1">
    <location>
        <begin position="513"/>
        <end position="525"/>
    </location>
</feature>
<reference evidence="2" key="1">
    <citation type="submission" date="2018-10" db="EMBL/GenBank/DDBJ databases">
        <title>Hidden diversity of soil giant viruses.</title>
        <authorList>
            <person name="Schulz F."/>
            <person name="Alteio L."/>
            <person name="Goudeau D."/>
            <person name="Ryan E.M."/>
            <person name="Malmstrom R.R."/>
            <person name="Blanchard J."/>
            <person name="Woyke T."/>
        </authorList>
    </citation>
    <scope>NUCLEOTIDE SEQUENCE</scope>
    <source>
        <strain evidence="2">TEV1</strain>
    </source>
</reference>
<accession>A0A3G4ZMH0</accession>
<protein>
    <submittedName>
        <fullName evidence="2">Uncharacterized protein</fullName>
    </submittedName>
</protein>
<dbReference type="EMBL" id="MK071980">
    <property type="protein sequence ID" value="AYV75614.1"/>
    <property type="molecule type" value="Genomic_DNA"/>
</dbReference>
<organism evidence="2">
    <name type="scientific">Terrestrivirus sp</name>
    <dbReference type="NCBI Taxonomy" id="2487775"/>
    <lineage>
        <taxon>Viruses</taxon>
        <taxon>Varidnaviria</taxon>
        <taxon>Bamfordvirae</taxon>
        <taxon>Nucleocytoviricota</taxon>
        <taxon>Megaviricetes</taxon>
        <taxon>Imitervirales</taxon>
        <taxon>Mimiviridae</taxon>
        <taxon>Klosneuvirinae</taxon>
    </lineage>
</organism>
<name>A0A3G4ZMH0_9VIRU</name>
<feature type="region of interest" description="Disordered" evidence="1">
    <location>
        <begin position="497"/>
        <end position="594"/>
    </location>
</feature>